<dbReference type="Pfam" id="PF01554">
    <property type="entry name" value="MatE"/>
    <property type="match status" value="2"/>
</dbReference>
<dbReference type="InterPro" id="IPR048279">
    <property type="entry name" value="MdtK-like"/>
</dbReference>
<organism evidence="11 12">
    <name type="scientific">Sporofaciens musculi</name>
    <dbReference type="NCBI Taxonomy" id="2681861"/>
    <lineage>
        <taxon>Bacteria</taxon>
        <taxon>Bacillati</taxon>
        <taxon>Bacillota</taxon>
        <taxon>Clostridia</taxon>
        <taxon>Lachnospirales</taxon>
        <taxon>Lachnospiraceae</taxon>
        <taxon>Sporofaciens</taxon>
    </lineage>
</organism>
<feature type="transmembrane region" description="Helical" evidence="10">
    <location>
        <begin position="140"/>
        <end position="161"/>
    </location>
</feature>
<comment type="similarity">
    <text evidence="2">Belongs to the multi antimicrobial extrusion (MATE) (TC 2.A.66.1) family. MepA subfamily.</text>
</comment>
<evidence type="ECO:0000256" key="10">
    <source>
        <dbReference type="SAM" id="Phobius"/>
    </source>
</evidence>
<evidence type="ECO:0000256" key="7">
    <source>
        <dbReference type="ARBA" id="ARBA00022989"/>
    </source>
</evidence>
<dbReference type="AlphaFoldDB" id="A0A7X3SJT6"/>
<dbReference type="GO" id="GO:0015297">
    <property type="term" value="F:antiporter activity"/>
    <property type="evidence" value="ECO:0007669"/>
    <property type="project" value="InterPro"/>
</dbReference>
<dbReference type="NCBIfam" id="TIGR00797">
    <property type="entry name" value="matE"/>
    <property type="match status" value="1"/>
</dbReference>
<keyword evidence="8 10" id="KW-0472">Membrane</keyword>
<dbReference type="PANTHER" id="PTHR43823:SF3">
    <property type="entry name" value="MULTIDRUG EXPORT PROTEIN MEPA"/>
    <property type="match status" value="1"/>
</dbReference>
<evidence type="ECO:0000256" key="2">
    <source>
        <dbReference type="ARBA" id="ARBA00008417"/>
    </source>
</evidence>
<evidence type="ECO:0000256" key="1">
    <source>
        <dbReference type="ARBA" id="ARBA00004651"/>
    </source>
</evidence>
<evidence type="ECO:0000313" key="12">
    <source>
        <dbReference type="Proteomes" id="UP000460412"/>
    </source>
</evidence>
<feature type="transmembrane region" description="Helical" evidence="10">
    <location>
        <begin position="20"/>
        <end position="39"/>
    </location>
</feature>
<comment type="caution">
    <text evidence="11">The sequence shown here is derived from an EMBL/GenBank/DDBJ whole genome shotgun (WGS) entry which is preliminary data.</text>
</comment>
<dbReference type="Proteomes" id="UP000460412">
    <property type="component" value="Unassembled WGS sequence"/>
</dbReference>
<feature type="transmembrane region" description="Helical" evidence="10">
    <location>
        <begin position="199"/>
        <end position="219"/>
    </location>
</feature>
<keyword evidence="4" id="KW-0813">Transport</keyword>
<name>A0A7X3SJT6_9FIRM</name>
<reference evidence="11 12" key="1">
    <citation type="submission" date="2019-12" db="EMBL/GenBank/DDBJ databases">
        <title>Sporaefaciens musculi gen. nov., sp. nov., a novel bacterium isolated from the caecum of an obese mouse.</title>
        <authorList>
            <person name="Rasmussen T.S."/>
            <person name="Streidl T."/>
            <person name="Hitch T.C.A."/>
            <person name="Wortmann E."/>
            <person name="Deptula P."/>
            <person name="Hansen M."/>
            <person name="Nielsen D.S."/>
            <person name="Clavel T."/>
            <person name="Vogensen F.K."/>
        </authorList>
    </citation>
    <scope>NUCLEOTIDE SEQUENCE [LARGE SCALE GENOMIC DNA]</scope>
    <source>
        <strain evidence="11 12">WCA-9-b2</strain>
    </source>
</reference>
<gene>
    <name evidence="11" type="ORF">GN277_15735</name>
</gene>
<evidence type="ECO:0000256" key="3">
    <source>
        <dbReference type="ARBA" id="ARBA00022106"/>
    </source>
</evidence>
<dbReference type="GO" id="GO:0046677">
    <property type="term" value="P:response to antibiotic"/>
    <property type="evidence" value="ECO:0007669"/>
    <property type="project" value="UniProtKB-KW"/>
</dbReference>
<proteinExistence type="inferred from homology"/>
<keyword evidence="7 10" id="KW-1133">Transmembrane helix</keyword>
<feature type="transmembrane region" description="Helical" evidence="10">
    <location>
        <begin position="366"/>
        <end position="390"/>
    </location>
</feature>
<keyword evidence="6 10" id="KW-0812">Transmembrane</keyword>
<dbReference type="EMBL" id="WUQX01000001">
    <property type="protein sequence ID" value="MXP76782.1"/>
    <property type="molecule type" value="Genomic_DNA"/>
</dbReference>
<evidence type="ECO:0000256" key="5">
    <source>
        <dbReference type="ARBA" id="ARBA00022475"/>
    </source>
</evidence>
<accession>A0A7X3SJT6</accession>
<dbReference type="PIRSF" id="PIRSF006603">
    <property type="entry name" value="DinF"/>
    <property type="match status" value="1"/>
</dbReference>
<dbReference type="CDD" id="cd13143">
    <property type="entry name" value="MATE_MepA_like"/>
    <property type="match status" value="1"/>
</dbReference>
<protein>
    <recommendedName>
        <fullName evidence="3">Multidrug export protein MepA</fullName>
    </recommendedName>
</protein>
<feature type="transmembrane region" description="Helical" evidence="10">
    <location>
        <begin position="324"/>
        <end position="346"/>
    </location>
</feature>
<evidence type="ECO:0000256" key="4">
    <source>
        <dbReference type="ARBA" id="ARBA00022448"/>
    </source>
</evidence>
<dbReference type="RefSeq" id="WP_159751838.1">
    <property type="nucleotide sequence ID" value="NZ_WUQX01000001.1"/>
</dbReference>
<evidence type="ECO:0000256" key="9">
    <source>
        <dbReference type="ARBA" id="ARBA00023251"/>
    </source>
</evidence>
<comment type="subcellular location">
    <subcellularLocation>
        <location evidence="1">Cell membrane</location>
        <topology evidence="1">Multi-pass membrane protein</topology>
    </subcellularLocation>
</comment>
<keyword evidence="9" id="KW-0046">Antibiotic resistance</keyword>
<feature type="transmembrane region" description="Helical" evidence="10">
    <location>
        <begin position="173"/>
        <end position="193"/>
    </location>
</feature>
<keyword evidence="5" id="KW-1003">Cell membrane</keyword>
<dbReference type="GO" id="GO:0042910">
    <property type="term" value="F:xenobiotic transmembrane transporter activity"/>
    <property type="evidence" value="ECO:0007669"/>
    <property type="project" value="InterPro"/>
</dbReference>
<evidence type="ECO:0000313" key="11">
    <source>
        <dbReference type="EMBL" id="MXP76782.1"/>
    </source>
</evidence>
<dbReference type="GO" id="GO:0005886">
    <property type="term" value="C:plasma membrane"/>
    <property type="evidence" value="ECO:0007669"/>
    <property type="project" value="UniProtKB-SubCell"/>
</dbReference>
<feature type="transmembrane region" description="Helical" evidence="10">
    <location>
        <begin position="275"/>
        <end position="294"/>
    </location>
</feature>
<evidence type="ECO:0000256" key="6">
    <source>
        <dbReference type="ARBA" id="ARBA00022692"/>
    </source>
</evidence>
<feature type="transmembrane region" description="Helical" evidence="10">
    <location>
        <begin position="430"/>
        <end position="448"/>
    </location>
</feature>
<feature type="transmembrane region" description="Helical" evidence="10">
    <location>
        <begin position="239"/>
        <end position="255"/>
    </location>
</feature>
<keyword evidence="12" id="KW-1185">Reference proteome</keyword>
<dbReference type="InterPro" id="IPR002528">
    <property type="entry name" value="MATE_fam"/>
</dbReference>
<feature type="transmembrane region" description="Helical" evidence="10">
    <location>
        <begin position="97"/>
        <end position="120"/>
    </location>
</feature>
<dbReference type="PANTHER" id="PTHR43823">
    <property type="entry name" value="SPORULATION PROTEIN YKVU"/>
    <property type="match status" value="1"/>
</dbReference>
<feature type="transmembrane region" description="Helical" evidence="10">
    <location>
        <begin position="59"/>
        <end position="85"/>
    </location>
</feature>
<sequence>MKKEMDSQRLGRAPLGRLMVSLAVPAVAAQLINVLYNIVDRIYIGHIEGYGDVALTGVGVTFPIIMLISAFSAFAGMGGAPLASIELGRKDVGKAELILGNSAGMIVLFSIVLTIGFSIFKTPVLYAFGASDVTITYAQSYIGIYLIGTIFVQVAVGLNTFISGQGESRTAMLSVVIGAVLNIILDPILIFVMDFGVRGAAMATVISQAVSAAWVIRFLTCERSVMKLGVRNMRLRADIVKRIAGLGISPFIMQSTESMVSITLNSGLQNYGGDLYVGTMSIMTSIMQLILIPVQGIAQGVQPIISYSYGAGDKKRVKDAFMRLLASGLLGTLVLGGVAVFVPKVYAGIFTNNEKLIQLTCQVMPVYFLGITIFGLQSACQSTFLALGQAKVSLFIALLRKVLLLIPLAIIFPKFMGVMGVYRAEPVADIISVVTTGIVFTFTMKKILGNMDKNHTSKEA</sequence>
<evidence type="ECO:0000256" key="8">
    <source>
        <dbReference type="ARBA" id="ARBA00023136"/>
    </source>
</evidence>
<dbReference type="InterPro" id="IPR051327">
    <property type="entry name" value="MATE_MepA_subfamily"/>
</dbReference>
<dbReference type="InterPro" id="IPR045070">
    <property type="entry name" value="MATE_MepA-like"/>
</dbReference>